<keyword evidence="2" id="KW-0732">Signal</keyword>
<name>A0A918ADP4_9ACTN</name>
<accession>A0A918ADP4</accession>
<dbReference type="PANTHER" id="PTHR10900:SF77">
    <property type="entry name" value="FI19380P1"/>
    <property type="match status" value="1"/>
</dbReference>
<feature type="domain" description="FAS1" evidence="3">
    <location>
        <begin position="113"/>
        <end position="243"/>
    </location>
</feature>
<dbReference type="GO" id="GO:0005615">
    <property type="term" value="C:extracellular space"/>
    <property type="evidence" value="ECO:0007669"/>
    <property type="project" value="TreeGrafter"/>
</dbReference>
<feature type="signal peptide" evidence="2">
    <location>
        <begin position="1"/>
        <end position="19"/>
    </location>
</feature>
<gene>
    <name evidence="4" type="ORF">GCM10012278_84530</name>
</gene>
<evidence type="ECO:0000256" key="2">
    <source>
        <dbReference type="SAM" id="SignalP"/>
    </source>
</evidence>
<dbReference type="PROSITE" id="PS50213">
    <property type="entry name" value="FAS1"/>
    <property type="match status" value="1"/>
</dbReference>
<dbReference type="Pfam" id="PF02469">
    <property type="entry name" value="Fasciclin"/>
    <property type="match status" value="1"/>
</dbReference>
<dbReference type="SUPFAM" id="SSF82153">
    <property type="entry name" value="FAS1 domain"/>
    <property type="match status" value="1"/>
</dbReference>
<keyword evidence="5" id="KW-1185">Reference proteome</keyword>
<dbReference type="GO" id="GO:0031012">
    <property type="term" value="C:extracellular matrix"/>
    <property type="evidence" value="ECO:0007669"/>
    <property type="project" value="TreeGrafter"/>
</dbReference>
<feature type="compositionally biased region" description="Low complexity" evidence="1">
    <location>
        <begin position="99"/>
        <end position="109"/>
    </location>
</feature>
<dbReference type="GO" id="GO:0050839">
    <property type="term" value="F:cell adhesion molecule binding"/>
    <property type="evidence" value="ECO:0007669"/>
    <property type="project" value="TreeGrafter"/>
</dbReference>
<dbReference type="GO" id="GO:0030198">
    <property type="term" value="P:extracellular matrix organization"/>
    <property type="evidence" value="ECO:0007669"/>
    <property type="project" value="TreeGrafter"/>
</dbReference>
<evidence type="ECO:0000313" key="5">
    <source>
        <dbReference type="Proteomes" id="UP000660745"/>
    </source>
</evidence>
<evidence type="ECO:0000256" key="1">
    <source>
        <dbReference type="SAM" id="MobiDB-lite"/>
    </source>
</evidence>
<dbReference type="InterPro" id="IPR050904">
    <property type="entry name" value="Adhesion/Biosynth-related"/>
</dbReference>
<dbReference type="GO" id="GO:0007155">
    <property type="term" value="P:cell adhesion"/>
    <property type="evidence" value="ECO:0007669"/>
    <property type="project" value="TreeGrafter"/>
</dbReference>
<dbReference type="Proteomes" id="UP000660745">
    <property type="component" value="Unassembled WGS sequence"/>
</dbReference>
<reference evidence="4" key="1">
    <citation type="journal article" date="2014" name="Int. J. Syst. Evol. Microbiol.">
        <title>Complete genome sequence of Corynebacterium casei LMG S-19264T (=DSM 44701T), isolated from a smear-ripened cheese.</title>
        <authorList>
            <consortium name="US DOE Joint Genome Institute (JGI-PGF)"/>
            <person name="Walter F."/>
            <person name="Albersmeier A."/>
            <person name="Kalinowski J."/>
            <person name="Ruckert C."/>
        </authorList>
    </citation>
    <scope>NUCLEOTIDE SEQUENCE</scope>
    <source>
        <strain evidence="4">CGMCC 4.7430</strain>
    </source>
</reference>
<feature type="region of interest" description="Disordered" evidence="1">
    <location>
        <begin position="19"/>
        <end position="109"/>
    </location>
</feature>
<protein>
    <recommendedName>
        <fullName evidence="3">FAS1 domain-containing protein</fullName>
    </recommendedName>
</protein>
<dbReference type="InterPro" id="IPR036378">
    <property type="entry name" value="FAS1_dom_sf"/>
</dbReference>
<evidence type="ECO:0000259" key="3">
    <source>
        <dbReference type="PROSITE" id="PS50213"/>
    </source>
</evidence>
<comment type="caution">
    <text evidence="4">The sequence shown here is derived from an EMBL/GenBank/DDBJ whole genome shotgun (WGS) entry which is preliminary data.</text>
</comment>
<dbReference type="SMART" id="SM00554">
    <property type="entry name" value="FAS1"/>
    <property type="match status" value="1"/>
</dbReference>
<feature type="chain" id="PRO_5039015463" description="FAS1 domain-containing protein" evidence="2">
    <location>
        <begin position="20"/>
        <end position="247"/>
    </location>
</feature>
<dbReference type="Gene3D" id="2.30.180.10">
    <property type="entry name" value="FAS1 domain"/>
    <property type="match status" value="1"/>
</dbReference>
<organism evidence="4 5">
    <name type="scientific">Nonomuraea glycinis</name>
    <dbReference type="NCBI Taxonomy" id="2047744"/>
    <lineage>
        <taxon>Bacteria</taxon>
        <taxon>Bacillati</taxon>
        <taxon>Actinomycetota</taxon>
        <taxon>Actinomycetes</taxon>
        <taxon>Streptosporangiales</taxon>
        <taxon>Streptosporangiaceae</taxon>
        <taxon>Nonomuraea</taxon>
    </lineage>
</organism>
<dbReference type="AlphaFoldDB" id="A0A918ADP4"/>
<dbReference type="EMBL" id="BMNK01000023">
    <property type="protein sequence ID" value="GGP17278.1"/>
    <property type="molecule type" value="Genomic_DNA"/>
</dbReference>
<dbReference type="InterPro" id="IPR000782">
    <property type="entry name" value="FAS1_domain"/>
</dbReference>
<feature type="compositionally biased region" description="Pro residues" evidence="1">
    <location>
        <begin position="21"/>
        <end position="44"/>
    </location>
</feature>
<dbReference type="PRINTS" id="PR01217">
    <property type="entry name" value="PRICHEXTENSN"/>
</dbReference>
<reference evidence="4" key="2">
    <citation type="submission" date="2020-09" db="EMBL/GenBank/DDBJ databases">
        <authorList>
            <person name="Sun Q."/>
            <person name="Zhou Y."/>
        </authorList>
    </citation>
    <scope>NUCLEOTIDE SEQUENCE</scope>
    <source>
        <strain evidence="4">CGMCC 4.7430</strain>
    </source>
</reference>
<evidence type="ECO:0000313" key="4">
    <source>
        <dbReference type="EMBL" id="GGP17278.1"/>
    </source>
</evidence>
<proteinExistence type="predicted"/>
<feature type="compositionally biased region" description="Pro residues" evidence="1">
    <location>
        <begin position="69"/>
        <end position="91"/>
    </location>
</feature>
<sequence length="247" mass="25861">MDHRAFFSSICLAAALVSASPPVPTPVPPPDGGSPQPWPDQEPSPEPDHEPEPGWDTPPPEENGTTPVPETPTPTPTTPTPTTPTPRPAPPRRAQTCDLLPSSGPGSSAALADQQVATALADIPEASTFVSAIEGAGFTAKFNDENDITVFVPVNKAFSKYGGSETEELFANKEALISFLAYTVVNGRQTPADLTDASLRTKQGGDIEVKNVNGEITLNGTAKVLCSNIQTANANVYLIDTVLPPPE</sequence>
<dbReference type="PANTHER" id="PTHR10900">
    <property type="entry name" value="PERIOSTIN-RELATED"/>
    <property type="match status" value="1"/>
</dbReference>